<dbReference type="OrthoDB" id="6492326at2759"/>
<keyword evidence="2" id="KW-1185">Reference proteome</keyword>
<evidence type="ECO:0000313" key="2">
    <source>
        <dbReference type="Proteomes" id="UP000887116"/>
    </source>
</evidence>
<evidence type="ECO:0000313" key="1">
    <source>
        <dbReference type="EMBL" id="GFR13164.1"/>
    </source>
</evidence>
<dbReference type="Proteomes" id="UP000887116">
    <property type="component" value="Unassembled WGS sequence"/>
</dbReference>
<proteinExistence type="predicted"/>
<organism evidence="1 2">
    <name type="scientific">Trichonephila clavata</name>
    <name type="common">Joro spider</name>
    <name type="synonym">Nephila clavata</name>
    <dbReference type="NCBI Taxonomy" id="2740835"/>
    <lineage>
        <taxon>Eukaryota</taxon>
        <taxon>Metazoa</taxon>
        <taxon>Ecdysozoa</taxon>
        <taxon>Arthropoda</taxon>
        <taxon>Chelicerata</taxon>
        <taxon>Arachnida</taxon>
        <taxon>Araneae</taxon>
        <taxon>Araneomorphae</taxon>
        <taxon>Entelegynae</taxon>
        <taxon>Araneoidea</taxon>
        <taxon>Nephilidae</taxon>
        <taxon>Trichonephila</taxon>
    </lineage>
</organism>
<protein>
    <submittedName>
        <fullName evidence="1">Ig-like domain-containing protein</fullName>
    </submittedName>
</protein>
<reference evidence="1" key="1">
    <citation type="submission" date="2020-07" db="EMBL/GenBank/DDBJ databases">
        <title>Multicomponent nature underlies the extraordinary mechanical properties of spider dragline silk.</title>
        <authorList>
            <person name="Kono N."/>
            <person name="Nakamura H."/>
            <person name="Mori M."/>
            <person name="Yoshida Y."/>
            <person name="Ohtoshi R."/>
            <person name="Malay A.D."/>
            <person name="Moran D.A.P."/>
            <person name="Tomita M."/>
            <person name="Numata K."/>
            <person name="Arakawa K."/>
        </authorList>
    </citation>
    <scope>NUCLEOTIDE SEQUENCE</scope>
</reference>
<name>A0A8X6LMR0_TRICU</name>
<comment type="caution">
    <text evidence="1">The sequence shown here is derived from an EMBL/GenBank/DDBJ whole genome shotgun (WGS) entry which is preliminary data.</text>
</comment>
<dbReference type="EMBL" id="BMAO01017080">
    <property type="protein sequence ID" value="GFR13164.1"/>
    <property type="molecule type" value="Genomic_DNA"/>
</dbReference>
<dbReference type="AlphaFoldDB" id="A0A8X6LMR0"/>
<sequence length="88" mass="9742">MSLCYLLQVKPEFLSQYPPTMYPDGLSSTKLGLRFRVQADHFRSEEMRLRCTATLAKVIKMTTVETIAVGPQRTSGFQVSVGSASGLL</sequence>
<accession>A0A8X6LMR0</accession>
<gene>
    <name evidence="1" type="primary">AVEN_163488_1</name>
    <name evidence="1" type="ORF">TNCT_202801</name>
</gene>